<name>A0A9D1HZY2_9FIRM</name>
<gene>
    <name evidence="5 6" type="primary">cbiD</name>
    <name evidence="6" type="ORF">IAC50_04050</name>
</gene>
<dbReference type="EC" id="2.1.1.195" evidence="5"/>
<dbReference type="InterPro" id="IPR002748">
    <property type="entry name" value="CbiD"/>
</dbReference>
<dbReference type="NCBIfam" id="TIGR00312">
    <property type="entry name" value="cbiD"/>
    <property type="match status" value="1"/>
</dbReference>
<comment type="pathway">
    <text evidence="5">Cofactor biosynthesis; adenosylcobalamin biosynthesis; cob(II)yrinate a,c-diamide from sirohydrochlorin (anaerobic route): step 6/10.</text>
</comment>
<reference evidence="6" key="2">
    <citation type="journal article" date="2021" name="PeerJ">
        <title>Extensive microbial diversity within the chicken gut microbiome revealed by metagenomics and culture.</title>
        <authorList>
            <person name="Gilroy R."/>
            <person name="Ravi A."/>
            <person name="Getino M."/>
            <person name="Pursley I."/>
            <person name="Horton D.L."/>
            <person name="Alikhan N.F."/>
            <person name="Baker D."/>
            <person name="Gharbi K."/>
            <person name="Hall N."/>
            <person name="Watson M."/>
            <person name="Adriaenssens E.M."/>
            <person name="Foster-Nyarko E."/>
            <person name="Jarju S."/>
            <person name="Secka A."/>
            <person name="Antonio M."/>
            <person name="Oren A."/>
            <person name="Chaudhuri R.R."/>
            <person name="La Ragione R."/>
            <person name="Hildebrand F."/>
            <person name="Pallen M.J."/>
        </authorList>
    </citation>
    <scope>NUCLEOTIDE SEQUENCE</scope>
    <source>
        <strain evidence="6">ChiHcec3-6078</strain>
    </source>
</reference>
<dbReference type="PANTHER" id="PTHR35863:SF1">
    <property type="entry name" value="COBALT-PRECORRIN-5B C(1)-METHYLTRANSFERASE"/>
    <property type="match status" value="1"/>
</dbReference>
<comment type="caution">
    <text evidence="6">The sequence shown here is derived from an EMBL/GenBank/DDBJ whole genome shotgun (WGS) entry which is preliminary data.</text>
</comment>
<organism evidence="6 7">
    <name type="scientific">Candidatus Allocopromorpha excrementigallinarum</name>
    <dbReference type="NCBI Taxonomy" id="2840742"/>
    <lineage>
        <taxon>Bacteria</taxon>
        <taxon>Bacillati</taxon>
        <taxon>Bacillota</taxon>
        <taxon>Clostridia</taxon>
        <taxon>Eubacteriales</taxon>
        <taxon>Eubacteriaceae</taxon>
        <taxon>Eubacteriaceae incertae sedis</taxon>
        <taxon>Candidatus Allocopromorpha</taxon>
    </lineage>
</organism>
<evidence type="ECO:0000256" key="2">
    <source>
        <dbReference type="ARBA" id="ARBA00022603"/>
    </source>
</evidence>
<evidence type="ECO:0000256" key="4">
    <source>
        <dbReference type="ARBA" id="ARBA00022691"/>
    </source>
</evidence>
<proteinExistence type="inferred from homology"/>
<dbReference type="PANTHER" id="PTHR35863">
    <property type="entry name" value="COBALT-PRECORRIN-5B C(1)-METHYLTRANSFERASE"/>
    <property type="match status" value="1"/>
</dbReference>
<reference evidence="6" key="1">
    <citation type="submission" date="2020-10" db="EMBL/GenBank/DDBJ databases">
        <authorList>
            <person name="Gilroy R."/>
        </authorList>
    </citation>
    <scope>NUCLEOTIDE SEQUENCE</scope>
    <source>
        <strain evidence="6">ChiHcec3-6078</strain>
    </source>
</reference>
<dbReference type="AlphaFoldDB" id="A0A9D1HZY2"/>
<comment type="similarity">
    <text evidence="5">Belongs to the CbiD family.</text>
</comment>
<dbReference type="GO" id="GO:0032259">
    <property type="term" value="P:methylation"/>
    <property type="evidence" value="ECO:0007669"/>
    <property type="project" value="UniProtKB-KW"/>
</dbReference>
<keyword evidence="1 5" id="KW-0169">Cobalamin biosynthesis</keyword>
<keyword evidence="3 5" id="KW-0808">Transferase</keyword>
<sequence length="372" mass="39246">MKELRKGYTTGTCAAAASKAAVLAALGQRRNSVWVLLPSGRSLAIPIEEAGFNKGRGFGAVRKYSGDDPDVTDGILIYSRARLVPEEEPSVKVTGGEGVGRVTKAGLACPPGEAAINPVPMEMIKRETLEGAREGGFKGAVHIEIIIPEGRRLAGKTFNPQLGIEGGLSILGTSGIVEPMSEDAIRGTIKAEISVEAASGAEYILIAPGNYGETFIKEKMNLGDVYCVKCSNFVGDTIHMAAEMGFKGMLFTAHIGKLSKVAAGAMNTHSKYGDGRMEEMAAAARAAGAGEGVLEDIRKEVTTDGAVEILKRHGCLQKAMDIIAERAAENMRKEAGPSMEIAVVMFSNRYGLLAETENAGAMGEKLRGKGRK</sequence>
<dbReference type="InterPro" id="IPR036074">
    <property type="entry name" value="CbiD_sf"/>
</dbReference>
<evidence type="ECO:0000313" key="7">
    <source>
        <dbReference type="Proteomes" id="UP000824090"/>
    </source>
</evidence>
<comment type="function">
    <text evidence="5">Catalyzes the methylation of C-1 in cobalt-precorrin-5B to form cobalt-precorrin-6A.</text>
</comment>
<dbReference type="GO" id="GO:0019251">
    <property type="term" value="P:anaerobic cobalamin biosynthetic process"/>
    <property type="evidence" value="ECO:0007669"/>
    <property type="project" value="UniProtKB-UniRule"/>
</dbReference>
<evidence type="ECO:0000256" key="3">
    <source>
        <dbReference type="ARBA" id="ARBA00022679"/>
    </source>
</evidence>
<dbReference type="Pfam" id="PF01888">
    <property type="entry name" value="CbiD"/>
    <property type="match status" value="1"/>
</dbReference>
<evidence type="ECO:0000313" key="6">
    <source>
        <dbReference type="EMBL" id="HIU25646.1"/>
    </source>
</evidence>
<dbReference type="PIRSF" id="PIRSF026782">
    <property type="entry name" value="CbiD"/>
    <property type="match status" value="1"/>
</dbReference>
<dbReference type="SUPFAM" id="SSF111342">
    <property type="entry name" value="CbiD-like"/>
    <property type="match status" value="1"/>
</dbReference>
<keyword evidence="2 5" id="KW-0489">Methyltransferase</keyword>
<dbReference type="Gene3D" id="3.30.2110.10">
    <property type="entry name" value="CbiD-like"/>
    <property type="match status" value="1"/>
</dbReference>
<keyword evidence="4 5" id="KW-0949">S-adenosyl-L-methionine</keyword>
<dbReference type="EMBL" id="DVMP01000078">
    <property type="protein sequence ID" value="HIU25646.1"/>
    <property type="molecule type" value="Genomic_DNA"/>
</dbReference>
<dbReference type="HAMAP" id="MF_00787">
    <property type="entry name" value="CbiD"/>
    <property type="match status" value="1"/>
</dbReference>
<comment type="catalytic activity">
    <reaction evidence="5">
        <text>Co-precorrin-5B + S-adenosyl-L-methionine = Co-precorrin-6A + S-adenosyl-L-homocysteine</text>
        <dbReference type="Rhea" id="RHEA:26285"/>
        <dbReference type="ChEBI" id="CHEBI:57856"/>
        <dbReference type="ChEBI" id="CHEBI:59789"/>
        <dbReference type="ChEBI" id="CHEBI:60063"/>
        <dbReference type="ChEBI" id="CHEBI:60064"/>
        <dbReference type="EC" id="2.1.1.195"/>
    </reaction>
</comment>
<accession>A0A9D1HZY2</accession>
<evidence type="ECO:0000256" key="5">
    <source>
        <dbReference type="HAMAP-Rule" id="MF_00787"/>
    </source>
</evidence>
<evidence type="ECO:0000256" key="1">
    <source>
        <dbReference type="ARBA" id="ARBA00022573"/>
    </source>
</evidence>
<protein>
    <recommendedName>
        <fullName evidence="5">Cobalt-precorrin-5B C(1)-methyltransferase</fullName>
        <ecNumber evidence="5">2.1.1.195</ecNumber>
    </recommendedName>
    <alternativeName>
        <fullName evidence="5">Cobalt-precorrin-6A synthase</fullName>
    </alternativeName>
</protein>
<dbReference type="Proteomes" id="UP000824090">
    <property type="component" value="Unassembled WGS sequence"/>
</dbReference>
<dbReference type="GO" id="GO:0008168">
    <property type="term" value="F:methyltransferase activity"/>
    <property type="evidence" value="ECO:0007669"/>
    <property type="project" value="UniProtKB-UniRule"/>
</dbReference>